<protein>
    <submittedName>
        <fullName evidence="2">Enolase-phosphatase E1-like</fullName>
    </submittedName>
</protein>
<dbReference type="AlphaFoldDB" id="A0A392TBT4"/>
<evidence type="ECO:0000256" key="1">
    <source>
        <dbReference type="SAM" id="MobiDB-lite"/>
    </source>
</evidence>
<proteinExistence type="predicted"/>
<comment type="caution">
    <text evidence="2">The sequence shown here is derived from an EMBL/GenBank/DDBJ whole genome shotgun (WGS) entry which is preliminary data.</text>
</comment>
<dbReference type="EMBL" id="LXQA010533141">
    <property type="protein sequence ID" value="MCI57680.1"/>
    <property type="molecule type" value="Genomic_DNA"/>
</dbReference>
<feature type="non-terminal residue" evidence="2">
    <location>
        <position position="1"/>
    </location>
</feature>
<feature type="compositionally biased region" description="Basic and acidic residues" evidence="1">
    <location>
        <begin position="9"/>
        <end position="19"/>
    </location>
</feature>
<name>A0A392TBT4_9FABA</name>
<accession>A0A392TBT4</accession>
<evidence type="ECO:0000313" key="3">
    <source>
        <dbReference type="Proteomes" id="UP000265520"/>
    </source>
</evidence>
<organism evidence="2 3">
    <name type="scientific">Trifolium medium</name>
    <dbReference type="NCBI Taxonomy" id="97028"/>
    <lineage>
        <taxon>Eukaryota</taxon>
        <taxon>Viridiplantae</taxon>
        <taxon>Streptophyta</taxon>
        <taxon>Embryophyta</taxon>
        <taxon>Tracheophyta</taxon>
        <taxon>Spermatophyta</taxon>
        <taxon>Magnoliopsida</taxon>
        <taxon>eudicotyledons</taxon>
        <taxon>Gunneridae</taxon>
        <taxon>Pentapetalae</taxon>
        <taxon>rosids</taxon>
        <taxon>fabids</taxon>
        <taxon>Fabales</taxon>
        <taxon>Fabaceae</taxon>
        <taxon>Papilionoideae</taxon>
        <taxon>50 kb inversion clade</taxon>
        <taxon>NPAAA clade</taxon>
        <taxon>Hologalegina</taxon>
        <taxon>IRL clade</taxon>
        <taxon>Trifolieae</taxon>
        <taxon>Trifolium</taxon>
    </lineage>
</organism>
<keyword evidence="3" id="KW-1185">Reference proteome</keyword>
<evidence type="ECO:0000313" key="2">
    <source>
        <dbReference type="EMBL" id="MCI57680.1"/>
    </source>
</evidence>
<sequence>KINSLANENGDKHDDKPDDSQSQATPSSKTEDEVKAELSTAEIITDDSSALELSVEDSPKPDIVDDAQNPAVE</sequence>
<reference evidence="2 3" key="1">
    <citation type="journal article" date="2018" name="Front. Plant Sci.">
        <title>Red Clover (Trifolium pratense) and Zigzag Clover (T. medium) - A Picture of Genomic Similarities and Differences.</title>
        <authorList>
            <person name="Dluhosova J."/>
            <person name="Istvanek J."/>
            <person name="Nedelnik J."/>
            <person name="Repkova J."/>
        </authorList>
    </citation>
    <scope>NUCLEOTIDE SEQUENCE [LARGE SCALE GENOMIC DNA]</scope>
    <source>
        <strain evidence="3">cv. 10/8</strain>
        <tissue evidence="2">Leaf</tissue>
    </source>
</reference>
<feature type="non-terminal residue" evidence="2">
    <location>
        <position position="73"/>
    </location>
</feature>
<dbReference type="Proteomes" id="UP000265520">
    <property type="component" value="Unassembled WGS sequence"/>
</dbReference>
<feature type="region of interest" description="Disordered" evidence="1">
    <location>
        <begin position="1"/>
        <end position="73"/>
    </location>
</feature>